<organism evidence="2 3">
    <name type="scientific">Chimaeribacter californicus</name>
    <dbReference type="NCBI Taxonomy" id="2060067"/>
    <lineage>
        <taxon>Bacteria</taxon>
        <taxon>Pseudomonadati</taxon>
        <taxon>Pseudomonadota</taxon>
        <taxon>Gammaproteobacteria</taxon>
        <taxon>Enterobacterales</taxon>
        <taxon>Yersiniaceae</taxon>
        <taxon>Chimaeribacter</taxon>
    </lineage>
</organism>
<protein>
    <submittedName>
        <fullName evidence="2">Uncharacterized protein</fullName>
    </submittedName>
</protein>
<evidence type="ECO:0000313" key="2">
    <source>
        <dbReference type="EMBL" id="PLR37376.1"/>
    </source>
</evidence>
<feature type="region of interest" description="Disordered" evidence="1">
    <location>
        <begin position="102"/>
        <end position="125"/>
    </location>
</feature>
<evidence type="ECO:0000313" key="3">
    <source>
        <dbReference type="Proteomes" id="UP000234240"/>
    </source>
</evidence>
<sequence length="125" mass="13646">MGRRQRKSWNGVLFISDVTGKTCVLFNIAATCGKKWRPGHIITGEEQVCLIFVTTYLKTITTPTGERTSMGGKGGGKVRDFSARIGNTVKTGRVTGQVREMQVKNTGEKKQGGCPAQVNEDGIRR</sequence>
<evidence type="ECO:0000256" key="1">
    <source>
        <dbReference type="SAM" id="MobiDB-lite"/>
    </source>
</evidence>
<dbReference type="AlphaFoldDB" id="A0A2N5E7C1"/>
<reference evidence="2 3" key="1">
    <citation type="submission" date="2017-12" db="EMBL/GenBank/DDBJ databases">
        <title>Characterization of six clinical isolates of Enterochimera gen. nov., a novel genus of the Yersiniaciae family and the three species Enterochimera arupensis sp. nov., Enterochimera coloradensis sp. nov, and Enterochimera californica sp. nov.</title>
        <authorList>
            <person name="Rossi A."/>
            <person name="Fisher M."/>
        </authorList>
    </citation>
    <scope>NUCLEOTIDE SEQUENCE [LARGE SCALE GENOMIC DNA]</scope>
    <source>
        <strain evidence="3">2015-Iso6</strain>
    </source>
</reference>
<comment type="caution">
    <text evidence="2">The sequence shown here is derived from an EMBL/GenBank/DDBJ whole genome shotgun (WGS) entry which is preliminary data.</text>
</comment>
<keyword evidence="3" id="KW-1185">Reference proteome</keyword>
<dbReference type="EMBL" id="PJZF01000007">
    <property type="protein sequence ID" value="PLR37376.1"/>
    <property type="molecule type" value="Genomic_DNA"/>
</dbReference>
<feature type="region of interest" description="Disordered" evidence="1">
    <location>
        <begin position="63"/>
        <end position="82"/>
    </location>
</feature>
<proteinExistence type="predicted"/>
<gene>
    <name evidence="2" type="ORF">CYR55_10615</name>
</gene>
<dbReference type="Proteomes" id="UP000234240">
    <property type="component" value="Unassembled WGS sequence"/>
</dbReference>
<accession>A0A2N5E7C1</accession>
<dbReference type="RefSeq" id="WP_101816107.1">
    <property type="nucleotide sequence ID" value="NZ_PJZF01000007.1"/>
</dbReference>
<name>A0A2N5E7C1_9GAMM</name>